<feature type="transmembrane region" description="Helical" evidence="1">
    <location>
        <begin position="144"/>
        <end position="163"/>
    </location>
</feature>
<evidence type="ECO:0000256" key="1">
    <source>
        <dbReference type="SAM" id="Phobius"/>
    </source>
</evidence>
<keyword evidence="1" id="KW-0812">Transmembrane</keyword>
<dbReference type="NCBIfam" id="NF038403">
    <property type="entry name" value="perm_prefix_1"/>
    <property type="match status" value="1"/>
</dbReference>
<dbReference type="KEGG" id="agf:ET445_13190"/>
<name>A0A4V0YHB6_9MICO</name>
<feature type="transmembrane region" description="Helical" evidence="1">
    <location>
        <begin position="265"/>
        <end position="285"/>
    </location>
</feature>
<dbReference type="EMBL" id="CP035491">
    <property type="protein sequence ID" value="QAY74141.1"/>
    <property type="molecule type" value="Genomic_DNA"/>
</dbReference>
<keyword evidence="1" id="KW-0472">Membrane</keyword>
<organism evidence="2 3">
    <name type="scientific">Agromyces protaetiae</name>
    <dbReference type="NCBI Taxonomy" id="2509455"/>
    <lineage>
        <taxon>Bacteria</taxon>
        <taxon>Bacillati</taxon>
        <taxon>Actinomycetota</taxon>
        <taxon>Actinomycetes</taxon>
        <taxon>Micrococcales</taxon>
        <taxon>Microbacteriaceae</taxon>
        <taxon>Agromyces</taxon>
    </lineage>
</organism>
<sequence length="318" mass="33600">MTAEQIHRLLDEAFADIPYTPETQDLKEEIRANLIARADELESQGVPSAEAARRAVAELGDVRALVEFDAASGEAQQRSRADASGSPAQASSVLFARNRVRPNATFVVRTVIASIVAVGSLASASLSIVGVSLLHGLGAAGAPALWGAILLLVLAALAIGWIVGDALSQETTTNHPMPRGRAVGYGVASALAVLALGLGGIIALGLLPLWSVAIAAVPFVVGIVLFAYLGATQTNRHKAWMVELQRSQNAVPNRFDEDPATAARFGMYTAAIWVTAFVLFVVLGFSVGWVWSWLVFPAAFIVMFLTLARMLFAPPSSR</sequence>
<feature type="transmembrane region" description="Helical" evidence="1">
    <location>
        <begin position="183"/>
        <end position="204"/>
    </location>
</feature>
<dbReference type="AlphaFoldDB" id="A0A4V0YHB6"/>
<feature type="transmembrane region" description="Helical" evidence="1">
    <location>
        <begin position="210"/>
        <end position="231"/>
    </location>
</feature>
<keyword evidence="1" id="KW-1133">Transmembrane helix</keyword>
<evidence type="ECO:0000313" key="2">
    <source>
        <dbReference type="EMBL" id="QAY74141.1"/>
    </source>
</evidence>
<reference evidence="2 3" key="1">
    <citation type="submission" date="2019-01" db="EMBL/GenBank/DDBJ databases">
        <title>Genome sequencing of strain FW100M-8.</title>
        <authorList>
            <person name="Heo J."/>
            <person name="Kim S.-J."/>
            <person name="Kim J.-S."/>
            <person name="Hong S.-B."/>
            <person name="Kwon S.-W."/>
        </authorList>
    </citation>
    <scope>NUCLEOTIDE SEQUENCE [LARGE SCALE GENOMIC DNA]</scope>
    <source>
        <strain evidence="2 3">FW100M-8</strain>
    </source>
</reference>
<feature type="transmembrane region" description="Helical" evidence="1">
    <location>
        <begin position="291"/>
        <end position="312"/>
    </location>
</feature>
<accession>A0A4V0YHB6</accession>
<dbReference type="RefSeq" id="WP_129191688.1">
    <property type="nucleotide sequence ID" value="NZ_CP035491.1"/>
</dbReference>
<dbReference type="InterPro" id="IPR047928">
    <property type="entry name" value="Perm_prefix_1"/>
</dbReference>
<dbReference type="Proteomes" id="UP000291259">
    <property type="component" value="Chromosome"/>
</dbReference>
<feature type="transmembrane region" description="Helical" evidence="1">
    <location>
        <begin position="106"/>
        <end position="132"/>
    </location>
</feature>
<evidence type="ECO:0000313" key="3">
    <source>
        <dbReference type="Proteomes" id="UP000291259"/>
    </source>
</evidence>
<keyword evidence="3" id="KW-1185">Reference proteome</keyword>
<gene>
    <name evidence="2" type="ORF">ET445_13190</name>
</gene>
<proteinExistence type="predicted"/>
<protein>
    <submittedName>
        <fullName evidence="2">Uncharacterized protein</fullName>
    </submittedName>
</protein>
<dbReference type="OrthoDB" id="3377884at2"/>